<dbReference type="PANTHER" id="PTHR11909">
    <property type="entry name" value="CASEIN KINASE-RELATED"/>
    <property type="match status" value="1"/>
</dbReference>
<dbReference type="InterPro" id="IPR011009">
    <property type="entry name" value="Kinase-like_dom_sf"/>
</dbReference>
<dbReference type="GO" id="GO:0005524">
    <property type="term" value="F:ATP binding"/>
    <property type="evidence" value="ECO:0007669"/>
    <property type="project" value="InterPro"/>
</dbReference>
<name>A0AAF3EUM5_9BILA</name>
<dbReference type="PROSITE" id="PS50011">
    <property type="entry name" value="PROTEIN_KINASE_DOM"/>
    <property type="match status" value="1"/>
</dbReference>
<organism evidence="2 3">
    <name type="scientific">Mesorhabditis belari</name>
    <dbReference type="NCBI Taxonomy" id="2138241"/>
    <lineage>
        <taxon>Eukaryota</taxon>
        <taxon>Metazoa</taxon>
        <taxon>Ecdysozoa</taxon>
        <taxon>Nematoda</taxon>
        <taxon>Chromadorea</taxon>
        <taxon>Rhabditida</taxon>
        <taxon>Rhabditina</taxon>
        <taxon>Rhabditomorpha</taxon>
        <taxon>Rhabditoidea</taxon>
        <taxon>Rhabditidae</taxon>
        <taxon>Mesorhabditinae</taxon>
        <taxon>Mesorhabditis</taxon>
    </lineage>
</organism>
<proteinExistence type="predicted"/>
<dbReference type="SMART" id="SM00220">
    <property type="entry name" value="S_TKc"/>
    <property type="match status" value="1"/>
</dbReference>
<evidence type="ECO:0000259" key="1">
    <source>
        <dbReference type="PROSITE" id="PS50011"/>
    </source>
</evidence>
<dbReference type="Pfam" id="PF00069">
    <property type="entry name" value="Pkinase"/>
    <property type="match status" value="1"/>
</dbReference>
<sequence>MSSEDETWYAEVGIEPICDKNDSKLCYAMKIEKRIKNRIHSKLKMEISILKMVANERKGTSERNHFTAIIDRGKKEYYYFLIMQLVGKSLQDLKKDRPMNVFSLGTGLGVGMQCLEAVEDLHKHAFIHRDLKPANYACGLDNQMHTVYILDFGIARKYTNHKGELKTPPAERSVKDDVESWFYLLLDLIVKEGLPWKNIDDKNIDYQKILTYIDRLEYTDHVDYQFIYEKLKRIAAQQSINIDGPYDFEPPSKQ</sequence>
<dbReference type="GO" id="GO:0004672">
    <property type="term" value="F:protein kinase activity"/>
    <property type="evidence" value="ECO:0007669"/>
    <property type="project" value="InterPro"/>
</dbReference>
<accession>A0AAF3EUM5</accession>
<dbReference type="InterPro" id="IPR000719">
    <property type="entry name" value="Prot_kinase_dom"/>
</dbReference>
<evidence type="ECO:0000313" key="2">
    <source>
        <dbReference type="Proteomes" id="UP000887575"/>
    </source>
</evidence>
<dbReference type="WBParaSite" id="MBELARI_LOCUS17884">
    <property type="protein sequence ID" value="MBELARI_LOCUS17884"/>
    <property type="gene ID" value="MBELARI_LOCUS17884"/>
</dbReference>
<keyword evidence="2" id="KW-1185">Reference proteome</keyword>
<evidence type="ECO:0000313" key="3">
    <source>
        <dbReference type="WBParaSite" id="MBELARI_LOCUS17884"/>
    </source>
</evidence>
<dbReference type="Gene3D" id="1.10.510.10">
    <property type="entry name" value="Transferase(Phosphotransferase) domain 1"/>
    <property type="match status" value="1"/>
</dbReference>
<dbReference type="InterPro" id="IPR050235">
    <property type="entry name" value="CK1_Ser-Thr_kinase"/>
</dbReference>
<dbReference type="Proteomes" id="UP000887575">
    <property type="component" value="Unassembled WGS sequence"/>
</dbReference>
<reference evidence="3" key="1">
    <citation type="submission" date="2024-02" db="UniProtKB">
        <authorList>
            <consortium name="WormBaseParasite"/>
        </authorList>
    </citation>
    <scope>IDENTIFICATION</scope>
</reference>
<dbReference type="SUPFAM" id="SSF56112">
    <property type="entry name" value="Protein kinase-like (PK-like)"/>
    <property type="match status" value="1"/>
</dbReference>
<feature type="domain" description="Protein kinase" evidence="1">
    <location>
        <begin position="1"/>
        <end position="254"/>
    </location>
</feature>
<protein>
    <recommendedName>
        <fullName evidence="1">Protein kinase domain-containing protein</fullName>
    </recommendedName>
</protein>
<dbReference type="AlphaFoldDB" id="A0AAF3EUM5"/>